<dbReference type="STRING" id="444597.BST26_14680"/>
<name>A0A1X0D8U9_9MYCO</name>
<comment type="caution">
    <text evidence="1">The sequence shown here is derived from an EMBL/GenBank/DDBJ whole genome shotgun (WGS) entry which is preliminary data.</text>
</comment>
<reference evidence="1 2" key="1">
    <citation type="submission" date="2016-12" db="EMBL/GenBank/DDBJ databases">
        <title>The new phylogeny of genus Mycobacterium.</title>
        <authorList>
            <person name="Tortoli E."/>
            <person name="Trovato A."/>
            <person name="Cirillo D.M."/>
        </authorList>
    </citation>
    <scope>NUCLEOTIDE SEQUENCE [LARGE SCALE GENOMIC DNA]</scope>
    <source>
        <strain evidence="1 2">DSM 45130</strain>
    </source>
</reference>
<dbReference type="Proteomes" id="UP000192801">
    <property type="component" value="Unassembled WGS sequence"/>
</dbReference>
<dbReference type="EMBL" id="MVHS01000037">
    <property type="protein sequence ID" value="ORA68170.1"/>
    <property type="molecule type" value="Genomic_DNA"/>
</dbReference>
<organism evidence="1 2">
    <name type="scientific">Mycolicibacterium insubricum</name>
    <dbReference type="NCBI Taxonomy" id="444597"/>
    <lineage>
        <taxon>Bacteria</taxon>
        <taxon>Bacillati</taxon>
        <taxon>Actinomycetota</taxon>
        <taxon>Actinomycetes</taxon>
        <taxon>Mycobacteriales</taxon>
        <taxon>Mycobacteriaceae</taxon>
        <taxon>Mycolicibacterium</taxon>
    </lineage>
</organism>
<proteinExistence type="predicted"/>
<evidence type="ECO:0000313" key="2">
    <source>
        <dbReference type="Proteomes" id="UP000192801"/>
    </source>
</evidence>
<dbReference type="RefSeq" id="WP_083031947.1">
    <property type="nucleotide sequence ID" value="NZ_AP022618.1"/>
</dbReference>
<sequence length="138" mass="15967">MAATTPNPWQRITYAYGRRLPDSMRDWVRQDLTGPGAVRRHLIRMAIPSALVLAPVWLLPAPVSILLQMTGPLFFWAVVMAMALNKPWRRHRLAQHGLPMELIEAKKSKRAQRMHDNYIEKYGPRPEEARWQANSSPF</sequence>
<dbReference type="InterPro" id="IPR035197">
    <property type="entry name" value="DUF5313"/>
</dbReference>
<protein>
    <submittedName>
        <fullName evidence="1">Uncharacterized protein</fullName>
    </submittedName>
</protein>
<dbReference type="AlphaFoldDB" id="A0A1X0D8U9"/>
<dbReference type="OrthoDB" id="5195204at2"/>
<dbReference type="Pfam" id="PF17240">
    <property type="entry name" value="DUF5313"/>
    <property type="match status" value="1"/>
</dbReference>
<gene>
    <name evidence="1" type="ORF">BST26_14680</name>
</gene>
<evidence type="ECO:0000313" key="1">
    <source>
        <dbReference type="EMBL" id="ORA68170.1"/>
    </source>
</evidence>
<keyword evidence="2" id="KW-1185">Reference proteome</keyword>
<accession>A0A1X0D8U9</accession>